<dbReference type="PANTHER" id="PTHR23142">
    <property type="entry name" value="PRE-MRNA-SPLICING FACTOR 38A-RELATED"/>
    <property type="match status" value="1"/>
</dbReference>
<dbReference type="AlphaFoldDB" id="A0A4P9ZIK3"/>
<protein>
    <recommendedName>
        <fullName evidence="7">Pre-mRNA-splicing factor 38</fullName>
    </recommendedName>
</protein>
<keyword evidence="5 7" id="KW-0508">mRNA splicing</keyword>
<keyword evidence="10" id="KW-1185">Reference proteome</keyword>
<evidence type="ECO:0000256" key="1">
    <source>
        <dbReference type="ARBA" id="ARBA00004123"/>
    </source>
</evidence>
<sequence length="209" mass="24555">MDKRNVFNKAILVEAIVRHRVQDSLFYKQYLHLTNEQTILPVIVEHVDYIGGTDSNNRPSPFLCCLVRLLEIEPSPEVIELYLTQNGYNEFKYLTALALLYSRMVTGKDFFNMFDRFITDYRKLRFMLKQFQLVNGVPVHYLIKYMDEWVDDLIEQERVVDIKIPYLAPRSSFVERGEVSPRTYGDVEETNEAQADDENELSAYESDSD</sequence>
<proteinExistence type="inferred from homology"/>
<dbReference type="GO" id="GO:0000398">
    <property type="term" value="P:mRNA splicing, via spliceosome"/>
    <property type="evidence" value="ECO:0007669"/>
    <property type="project" value="UniProtKB-UniRule"/>
</dbReference>
<keyword evidence="4 7" id="KW-0747">Spliceosome</keyword>
<comment type="function">
    <text evidence="7">Required for pre-mRNA splicing.</text>
</comment>
<dbReference type="GO" id="GO:0005681">
    <property type="term" value="C:spliceosomal complex"/>
    <property type="evidence" value="ECO:0007669"/>
    <property type="project" value="UniProtKB-KW"/>
</dbReference>
<feature type="region of interest" description="Disordered" evidence="8">
    <location>
        <begin position="177"/>
        <end position="209"/>
    </location>
</feature>
<evidence type="ECO:0000313" key="10">
    <source>
        <dbReference type="Proteomes" id="UP000268321"/>
    </source>
</evidence>
<keyword evidence="6 7" id="KW-0539">Nucleus</keyword>
<dbReference type="Proteomes" id="UP000268321">
    <property type="component" value="Unassembled WGS sequence"/>
</dbReference>
<dbReference type="Pfam" id="PF03371">
    <property type="entry name" value="PRP38"/>
    <property type="match status" value="1"/>
</dbReference>
<feature type="compositionally biased region" description="Acidic residues" evidence="8">
    <location>
        <begin position="186"/>
        <end position="209"/>
    </location>
</feature>
<gene>
    <name evidence="9" type="ORF">METBISCDRAFT_25389</name>
</gene>
<reference evidence="10" key="1">
    <citation type="journal article" date="2018" name="Nat. Microbiol.">
        <title>Leveraging single-cell genomics to expand the fungal tree of life.</title>
        <authorList>
            <person name="Ahrendt S.R."/>
            <person name="Quandt C.A."/>
            <person name="Ciobanu D."/>
            <person name="Clum A."/>
            <person name="Salamov A."/>
            <person name="Andreopoulos B."/>
            <person name="Cheng J.F."/>
            <person name="Woyke T."/>
            <person name="Pelin A."/>
            <person name="Henrissat B."/>
            <person name="Reynolds N.K."/>
            <person name="Benny G.L."/>
            <person name="Smith M.E."/>
            <person name="James T.Y."/>
            <person name="Grigoriev I.V."/>
        </authorList>
    </citation>
    <scope>NUCLEOTIDE SEQUENCE [LARGE SCALE GENOMIC DNA]</scope>
    <source>
        <strain evidence="10">Baker2002</strain>
    </source>
</reference>
<evidence type="ECO:0000256" key="4">
    <source>
        <dbReference type="ARBA" id="ARBA00022728"/>
    </source>
</evidence>
<dbReference type="InterPro" id="IPR005037">
    <property type="entry name" value="PRP38"/>
</dbReference>
<evidence type="ECO:0000256" key="5">
    <source>
        <dbReference type="ARBA" id="ARBA00023187"/>
    </source>
</evidence>
<evidence type="ECO:0000256" key="7">
    <source>
        <dbReference type="RuleBase" id="RU367025"/>
    </source>
</evidence>
<evidence type="ECO:0000256" key="6">
    <source>
        <dbReference type="ARBA" id="ARBA00023242"/>
    </source>
</evidence>
<accession>A0A4P9ZIK3</accession>
<dbReference type="OrthoDB" id="190958at2759"/>
<evidence type="ECO:0000313" key="9">
    <source>
        <dbReference type="EMBL" id="RKP32828.1"/>
    </source>
</evidence>
<evidence type="ECO:0000256" key="8">
    <source>
        <dbReference type="SAM" id="MobiDB-lite"/>
    </source>
</evidence>
<organism evidence="9 10">
    <name type="scientific">Metschnikowia bicuspidata</name>
    <dbReference type="NCBI Taxonomy" id="27322"/>
    <lineage>
        <taxon>Eukaryota</taxon>
        <taxon>Fungi</taxon>
        <taxon>Dikarya</taxon>
        <taxon>Ascomycota</taxon>
        <taxon>Saccharomycotina</taxon>
        <taxon>Pichiomycetes</taxon>
        <taxon>Metschnikowiaceae</taxon>
        <taxon>Metschnikowia</taxon>
    </lineage>
</organism>
<name>A0A4P9ZIK3_9ASCO</name>
<evidence type="ECO:0000256" key="2">
    <source>
        <dbReference type="ARBA" id="ARBA00006164"/>
    </source>
</evidence>
<comment type="subcellular location">
    <subcellularLocation>
        <location evidence="1 7">Nucleus</location>
    </subcellularLocation>
</comment>
<dbReference type="EMBL" id="ML004429">
    <property type="protein sequence ID" value="RKP32828.1"/>
    <property type="molecule type" value="Genomic_DNA"/>
</dbReference>
<comment type="similarity">
    <text evidence="2 7">Belongs to the PRP38 family.</text>
</comment>
<evidence type="ECO:0000256" key="3">
    <source>
        <dbReference type="ARBA" id="ARBA00022664"/>
    </source>
</evidence>
<keyword evidence="3 7" id="KW-0507">mRNA processing</keyword>